<keyword evidence="3 5" id="KW-1133">Transmembrane helix</keyword>
<feature type="transmembrane region" description="Helical" evidence="5">
    <location>
        <begin position="297"/>
        <end position="317"/>
    </location>
</feature>
<feature type="transmembrane region" description="Helical" evidence="5">
    <location>
        <begin position="235"/>
        <end position="255"/>
    </location>
</feature>
<dbReference type="PANTHER" id="PTHR43359:SF1">
    <property type="entry name" value="FORMATE HYDROGENLYASE SUBUNIT 4-RELATED"/>
    <property type="match status" value="1"/>
</dbReference>
<accession>M1E7K7</accession>
<feature type="transmembrane region" description="Helical" evidence="5">
    <location>
        <begin position="6"/>
        <end position="30"/>
    </location>
</feature>
<comment type="subcellular location">
    <subcellularLocation>
        <location evidence="1">Membrane</location>
        <topology evidence="1">Multi-pass membrane protein</topology>
    </subcellularLocation>
</comment>
<dbReference type="RefSeq" id="WP_013756410.1">
    <property type="nucleotide sequence ID" value="NC_015499.1"/>
</dbReference>
<keyword evidence="2 5" id="KW-0812">Transmembrane</keyword>
<reference evidence="6 7" key="1">
    <citation type="submission" date="2011-04" db="EMBL/GenBank/DDBJ databases">
        <title>The complete genome of Thermodesulfobium narugense DSM 14796.</title>
        <authorList>
            <consortium name="US DOE Joint Genome Institute (JGI-PGF)"/>
            <person name="Lucas S."/>
            <person name="Han J."/>
            <person name="Lapidus A."/>
            <person name="Bruce D."/>
            <person name="Goodwin L."/>
            <person name="Pitluck S."/>
            <person name="Peters L."/>
            <person name="Kyrpides N."/>
            <person name="Mavromatis K."/>
            <person name="Pagani I."/>
            <person name="Ivanova N."/>
            <person name="Ovchinnikova G."/>
            <person name="Zhang X."/>
            <person name="Saunders L."/>
            <person name="Detter J.C."/>
            <person name="Tapia R."/>
            <person name="Han C."/>
            <person name="Land M."/>
            <person name="Hauser L."/>
            <person name="Markowitz V."/>
            <person name="Cheng J.-F."/>
            <person name="Hugenholtz P."/>
            <person name="Woyke T."/>
            <person name="Wu D."/>
            <person name="Spring S."/>
            <person name="Schroeder M."/>
            <person name="Brambilla E."/>
            <person name="Klenk H.-P."/>
            <person name="Eisen J.A."/>
        </authorList>
    </citation>
    <scope>NUCLEOTIDE SEQUENCE [LARGE SCALE GENOMIC DNA]</scope>
    <source>
        <strain evidence="6 7">DSM 14796</strain>
    </source>
</reference>
<protein>
    <submittedName>
        <fullName evidence="6">Respiratory-chain NADH dehydrogenase subunit 1</fullName>
    </submittedName>
</protein>
<feature type="transmembrane region" description="Helical" evidence="5">
    <location>
        <begin position="177"/>
        <end position="196"/>
    </location>
</feature>
<dbReference type="KEGG" id="tnr:Thena_1061"/>
<dbReference type="Proteomes" id="UP000011765">
    <property type="component" value="Chromosome"/>
</dbReference>
<dbReference type="GO" id="GO:0005886">
    <property type="term" value="C:plasma membrane"/>
    <property type="evidence" value="ECO:0007669"/>
    <property type="project" value="TreeGrafter"/>
</dbReference>
<feature type="transmembrane region" description="Helical" evidence="5">
    <location>
        <begin position="261"/>
        <end position="285"/>
    </location>
</feature>
<dbReference type="HOGENOM" id="CLU_015134_2_1_9"/>
<feature type="transmembrane region" description="Helical" evidence="5">
    <location>
        <begin position="68"/>
        <end position="91"/>
    </location>
</feature>
<dbReference type="InterPro" id="IPR001694">
    <property type="entry name" value="NADH_UbQ_OxRdtase_su1/FPO"/>
</dbReference>
<evidence type="ECO:0000256" key="3">
    <source>
        <dbReference type="ARBA" id="ARBA00022989"/>
    </source>
</evidence>
<gene>
    <name evidence="6" type="ORF">Thena_1061</name>
</gene>
<sequence length="320" mass="36292">MLSKDFELLALSFVQLIYVVTLAPLAIGILRKVEERIESKIGPSIFQEYYNLFKFFKKQSTYPITTSVLFEITPYLTFAMYLLLTLVLPIITAFPLTFGPVVDFIGGGLIFAAASTLKKIAALDTRNNYSILGASRASSIGVFTEPILLLIFIMFGVISGTNNPYVINNILQTSNLWYFSLTHIFIAAAFFFLLIIETGSLPIESDSSNELGMIDQSLNLEYSGKELALNKWGSYIKAFLLMNVFINVFTFPFFVPMQMNILNVLIYMFINFFKMLILIFIFALINTTLSKYRLMKIFDFISVGFAFALIAMIVFYITKM</sequence>
<dbReference type="EMBL" id="CP002690">
    <property type="protein sequence ID" value="AEE14688.1"/>
    <property type="molecule type" value="Genomic_DNA"/>
</dbReference>
<evidence type="ECO:0000256" key="1">
    <source>
        <dbReference type="ARBA" id="ARBA00004141"/>
    </source>
</evidence>
<evidence type="ECO:0000313" key="7">
    <source>
        <dbReference type="Proteomes" id="UP000011765"/>
    </source>
</evidence>
<evidence type="ECO:0000256" key="5">
    <source>
        <dbReference type="SAM" id="Phobius"/>
    </source>
</evidence>
<dbReference type="Pfam" id="PF00146">
    <property type="entry name" value="NADHdh"/>
    <property type="match status" value="1"/>
</dbReference>
<name>M1E7K7_9BACT</name>
<dbReference type="OrthoDB" id="9778499at2"/>
<keyword evidence="7" id="KW-1185">Reference proteome</keyword>
<organism evidence="6 7">
    <name type="scientific">Thermodesulfobium narugense DSM 14796</name>
    <dbReference type="NCBI Taxonomy" id="747365"/>
    <lineage>
        <taxon>Bacteria</taxon>
        <taxon>Pseudomonadati</taxon>
        <taxon>Thermodesulfobiota</taxon>
        <taxon>Thermodesulfobiia</taxon>
        <taxon>Thermodesulfobiales</taxon>
        <taxon>Thermodesulfobiaceae</taxon>
        <taxon>Thermodesulfobium</taxon>
    </lineage>
</organism>
<keyword evidence="4 5" id="KW-0472">Membrane</keyword>
<dbReference type="STRING" id="747365.Thena_1061"/>
<dbReference type="InterPro" id="IPR052561">
    <property type="entry name" value="ComplexI_Subunit1"/>
</dbReference>
<proteinExistence type="predicted"/>
<evidence type="ECO:0000256" key="4">
    <source>
        <dbReference type="ARBA" id="ARBA00023136"/>
    </source>
</evidence>
<dbReference type="AlphaFoldDB" id="M1E7K7"/>
<evidence type="ECO:0000313" key="6">
    <source>
        <dbReference type="EMBL" id="AEE14688.1"/>
    </source>
</evidence>
<dbReference type="PANTHER" id="PTHR43359">
    <property type="entry name" value="FORMATE HYDROGENLYASE SUBUNIT 4"/>
    <property type="match status" value="1"/>
</dbReference>
<evidence type="ECO:0000256" key="2">
    <source>
        <dbReference type="ARBA" id="ARBA00022692"/>
    </source>
</evidence>
<feature type="transmembrane region" description="Helical" evidence="5">
    <location>
        <begin position="137"/>
        <end position="157"/>
    </location>
</feature>
<feature type="transmembrane region" description="Helical" evidence="5">
    <location>
        <begin position="97"/>
        <end position="117"/>
    </location>
</feature>
<dbReference type="eggNOG" id="COG0650">
    <property type="taxonomic scope" value="Bacteria"/>
</dbReference>